<dbReference type="Proteomes" id="UP000002383">
    <property type="component" value="Chromosome"/>
</dbReference>
<reference evidence="1 2" key="1">
    <citation type="journal article" date="2011" name="Stand. Genomic Sci.">
        <title>Complete genome sequence of 'Thioalkalivibrio sulfidophilus' HL-EbGr7.</title>
        <authorList>
            <person name="Muyzer G."/>
            <person name="Sorokin D.Y."/>
            <person name="Mavromatis K."/>
            <person name="Lapidus A."/>
            <person name="Clum A."/>
            <person name="Ivanova N."/>
            <person name="Pati A."/>
            <person name="d'Haeseleer P."/>
            <person name="Woyke T."/>
            <person name="Kyrpides N.C."/>
        </authorList>
    </citation>
    <scope>NUCLEOTIDE SEQUENCE [LARGE SCALE GENOMIC DNA]</scope>
    <source>
        <strain evidence="1 2">HL-EbGR7</strain>
    </source>
</reference>
<protein>
    <submittedName>
        <fullName evidence="1">Uncharacterized protein</fullName>
    </submittedName>
</protein>
<evidence type="ECO:0000313" key="1">
    <source>
        <dbReference type="EMBL" id="ACL72504.1"/>
    </source>
</evidence>
<name>B8GRF0_THISH</name>
<keyword evidence="2" id="KW-1185">Reference proteome</keyword>
<dbReference type="EMBL" id="CP001339">
    <property type="protein sequence ID" value="ACL72504.1"/>
    <property type="molecule type" value="Genomic_DNA"/>
</dbReference>
<dbReference type="AlphaFoldDB" id="B8GRF0"/>
<evidence type="ECO:0000313" key="2">
    <source>
        <dbReference type="Proteomes" id="UP000002383"/>
    </source>
</evidence>
<dbReference type="HOGENOM" id="CLU_2261171_0_0_6"/>
<gene>
    <name evidence="1" type="ordered locus">Tgr7_1419</name>
</gene>
<sequence>MKALLITPENQSIEEIQISGKEDIVRLVGYDTLESDEVGDQGDRLFFDEECFLRATPGRFQIDSLIPVSGKGVVVGVADDGATLKDVSLDCDGLRSRLKFL</sequence>
<dbReference type="KEGG" id="tgr:Tgr7_1419"/>
<accession>B8GRF0</accession>
<dbReference type="STRING" id="396588.Tgr7_1419"/>
<proteinExistence type="predicted"/>
<organism evidence="1 2">
    <name type="scientific">Thioalkalivibrio sulfidiphilus (strain HL-EbGR7)</name>
    <dbReference type="NCBI Taxonomy" id="396588"/>
    <lineage>
        <taxon>Bacteria</taxon>
        <taxon>Pseudomonadati</taxon>
        <taxon>Pseudomonadota</taxon>
        <taxon>Gammaproteobacteria</taxon>
        <taxon>Chromatiales</taxon>
        <taxon>Ectothiorhodospiraceae</taxon>
        <taxon>Thioalkalivibrio</taxon>
    </lineage>
</organism>
<dbReference type="OrthoDB" id="8563271at2"/>
<dbReference type="RefSeq" id="WP_012637987.1">
    <property type="nucleotide sequence ID" value="NC_011901.1"/>
</dbReference>